<dbReference type="InterPro" id="IPR006311">
    <property type="entry name" value="TAT_signal"/>
</dbReference>
<dbReference type="RefSeq" id="WP_345059772.1">
    <property type="nucleotide sequence ID" value="NZ_BAAAVM010000145.1"/>
</dbReference>
<accession>A0ABN3V752</accession>
<sequence length="215" mass="22339">MTIRTKTRRAALAALAVTSALVLAACGHGDADAGHTGHGSSAAPGSSAGADAPAVAHNAQDVTFAQGMIPHHRQALEMARLADGRASSARVKDLAARIEKAQDPEIRTMTGWLKSWGEDVPMAGTDHSGHSAMSGMSEMSGMMSDADMSALEKATGKDFDARFLALMVRHHQGAVEMATTEKDKGRYGAAKDLADAVVTAQNAEIGEMKQLLGTS</sequence>
<dbReference type="Gene3D" id="1.20.1260.10">
    <property type="match status" value="1"/>
</dbReference>
<evidence type="ECO:0000256" key="2">
    <source>
        <dbReference type="SAM" id="SignalP"/>
    </source>
</evidence>
<reference evidence="4 5" key="1">
    <citation type="journal article" date="2019" name="Int. J. Syst. Evol. Microbiol.">
        <title>The Global Catalogue of Microorganisms (GCM) 10K type strain sequencing project: providing services to taxonomists for standard genome sequencing and annotation.</title>
        <authorList>
            <consortium name="The Broad Institute Genomics Platform"/>
            <consortium name="The Broad Institute Genome Sequencing Center for Infectious Disease"/>
            <person name="Wu L."/>
            <person name="Ma J."/>
        </authorList>
    </citation>
    <scope>NUCLEOTIDE SEQUENCE [LARGE SCALE GENOMIC DNA]</scope>
    <source>
        <strain evidence="4 5">JCM 11574</strain>
    </source>
</reference>
<evidence type="ECO:0000313" key="4">
    <source>
        <dbReference type="EMBL" id="GAA2781042.1"/>
    </source>
</evidence>
<dbReference type="PANTHER" id="PTHR36933:SF1">
    <property type="entry name" value="SLL0788 PROTEIN"/>
    <property type="match status" value="1"/>
</dbReference>
<dbReference type="InterPro" id="IPR005183">
    <property type="entry name" value="DUF305_CopM-like"/>
</dbReference>
<name>A0ABN3V752_9ACTN</name>
<dbReference type="EMBL" id="BAAAVM010000145">
    <property type="protein sequence ID" value="GAA2781042.1"/>
    <property type="molecule type" value="Genomic_DNA"/>
</dbReference>
<dbReference type="Pfam" id="PF03713">
    <property type="entry name" value="DUF305"/>
    <property type="match status" value="1"/>
</dbReference>
<evidence type="ECO:0000313" key="5">
    <source>
        <dbReference type="Proteomes" id="UP001500893"/>
    </source>
</evidence>
<feature type="chain" id="PRO_5046260695" description="DUF305 domain-containing protein" evidence="2">
    <location>
        <begin position="25"/>
        <end position="215"/>
    </location>
</feature>
<dbReference type="PROSITE" id="PS51318">
    <property type="entry name" value="TAT"/>
    <property type="match status" value="1"/>
</dbReference>
<feature type="signal peptide" evidence="2">
    <location>
        <begin position="1"/>
        <end position="24"/>
    </location>
</feature>
<dbReference type="Proteomes" id="UP001500893">
    <property type="component" value="Unassembled WGS sequence"/>
</dbReference>
<protein>
    <recommendedName>
        <fullName evidence="3">DUF305 domain-containing protein</fullName>
    </recommendedName>
</protein>
<evidence type="ECO:0000256" key="1">
    <source>
        <dbReference type="SAM" id="MobiDB-lite"/>
    </source>
</evidence>
<keyword evidence="5" id="KW-1185">Reference proteome</keyword>
<dbReference type="PROSITE" id="PS51257">
    <property type="entry name" value="PROKAR_LIPOPROTEIN"/>
    <property type="match status" value="1"/>
</dbReference>
<evidence type="ECO:0000259" key="3">
    <source>
        <dbReference type="Pfam" id="PF03713"/>
    </source>
</evidence>
<feature type="region of interest" description="Disordered" evidence="1">
    <location>
        <begin position="33"/>
        <end position="54"/>
    </location>
</feature>
<proteinExistence type="predicted"/>
<gene>
    <name evidence="4" type="ORF">GCM10010521_69930</name>
</gene>
<comment type="caution">
    <text evidence="4">The sequence shown here is derived from an EMBL/GenBank/DDBJ whole genome shotgun (WGS) entry which is preliminary data.</text>
</comment>
<dbReference type="PANTHER" id="PTHR36933">
    <property type="entry name" value="SLL0788 PROTEIN"/>
    <property type="match status" value="1"/>
</dbReference>
<keyword evidence="2" id="KW-0732">Signal</keyword>
<feature type="domain" description="DUF305" evidence="3">
    <location>
        <begin position="61"/>
        <end position="212"/>
    </location>
</feature>
<organism evidence="4 5">
    <name type="scientific">Streptomyces rameus</name>
    <dbReference type="NCBI Taxonomy" id="68261"/>
    <lineage>
        <taxon>Bacteria</taxon>
        <taxon>Bacillati</taxon>
        <taxon>Actinomycetota</taxon>
        <taxon>Actinomycetes</taxon>
        <taxon>Kitasatosporales</taxon>
        <taxon>Streptomycetaceae</taxon>
        <taxon>Streptomyces</taxon>
    </lineage>
</organism>
<dbReference type="InterPro" id="IPR012347">
    <property type="entry name" value="Ferritin-like"/>
</dbReference>
<feature type="compositionally biased region" description="Low complexity" evidence="1">
    <location>
        <begin position="38"/>
        <end position="54"/>
    </location>
</feature>